<reference evidence="1 2" key="1">
    <citation type="journal article" date="2020" name="Nature">
        <title>Six reference-quality genomes reveal evolution of bat adaptations.</title>
        <authorList>
            <person name="Jebb D."/>
            <person name="Huang Z."/>
            <person name="Pippel M."/>
            <person name="Hughes G.M."/>
            <person name="Lavrichenko K."/>
            <person name="Devanna P."/>
            <person name="Winkler S."/>
            <person name="Jermiin L.S."/>
            <person name="Skirmuntt E.C."/>
            <person name="Katzourakis A."/>
            <person name="Burkitt-Gray L."/>
            <person name="Ray D.A."/>
            <person name="Sullivan K.A.M."/>
            <person name="Roscito J.G."/>
            <person name="Kirilenko B.M."/>
            <person name="Davalos L.M."/>
            <person name="Corthals A.P."/>
            <person name="Power M.L."/>
            <person name="Jones G."/>
            <person name="Ransome R.D."/>
            <person name="Dechmann D.K.N."/>
            <person name="Locatelli A.G."/>
            <person name="Puechmaille S.J."/>
            <person name="Fedrigo O."/>
            <person name="Jarvis E.D."/>
            <person name="Hiller M."/>
            <person name="Vernes S.C."/>
            <person name="Myers E.W."/>
            <person name="Teeling E.C."/>
        </authorList>
    </citation>
    <scope>NUCLEOTIDE SEQUENCE [LARGE SCALE GENOMIC DNA]</scope>
    <source>
        <strain evidence="1">Bat1K_MPI-CBG_1</strain>
    </source>
</reference>
<accession>A0A834ARZ3</accession>
<gene>
    <name evidence="1" type="ORF">HJG60_016358</name>
</gene>
<proteinExistence type="predicted"/>
<dbReference type="EMBL" id="JABVXQ010000004">
    <property type="protein sequence ID" value="KAF6115829.1"/>
    <property type="molecule type" value="Genomic_DNA"/>
</dbReference>
<comment type="caution">
    <text evidence="1">The sequence shown here is derived from an EMBL/GenBank/DDBJ whole genome shotgun (WGS) entry which is preliminary data.</text>
</comment>
<dbReference type="Proteomes" id="UP000664940">
    <property type="component" value="Unassembled WGS sequence"/>
</dbReference>
<name>A0A834ARZ3_9CHIR</name>
<dbReference type="AlphaFoldDB" id="A0A834ARZ3"/>
<protein>
    <submittedName>
        <fullName evidence="1">Replication timing regulatory factor 1</fullName>
    </submittedName>
</protein>
<sequence length="31" mass="4009">MFHKMHYFLSIVRKSLWKFLVYLKNQRKIPR</sequence>
<evidence type="ECO:0000313" key="2">
    <source>
        <dbReference type="Proteomes" id="UP000664940"/>
    </source>
</evidence>
<organism evidence="1 2">
    <name type="scientific">Phyllostomus discolor</name>
    <name type="common">pale spear-nosed bat</name>
    <dbReference type="NCBI Taxonomy" id="89673"/>
    <lineage>
        <taxon>Eukaryota</taxon>
        <taxon>Metazoa</taxon>
        <taxon>Chordata</taxon>
        <taxon>Craniata</taxon>
        <taxon>Vertebrata</taxon>
        <taxon>Euteleostomi</taxon>
        <taxon>Mammalia</taxon>
        <taxon>Eutheria</taxon>
        <taxon>Laurasiatheria</taxon>
        <taxon>Chiroptera</taxon>
        <taxon>Yangochiroptera</taxon>
        <taxon>Phyllostomidae</taxon>
        <taxon>Phyllostominae</taxon>
        <taxon>Phyllostomus</taxon>
    </lineage>
</organism>
<evidence type="ECO:0000313" key="1">
    <source>
        <dbReference type="EMBL" id="KAF6115829.1"/>
    </source>
</evidence>